<dbReference type="Gene3D" id="1.25.40.10">
    <property type="entry name" value="Tetratricopeptide repeat domain"/>
    <property type="match status" value="1"/>
</dbReference>
<accession>X1PIF5</accession>
<feature type="non-terminal residue" evidence="2">
    <location>
        <position position="105"/>
    </location>
</feature>
<dbReference type="EMBL" id="BARV01016766">
    <property type="protein sequence ID" value="GAI30654.1"/>
    <property type="molecule type" value="Genomic_DNA"/>
</dbReference>
<proteinExistence type="predicted"/>
<dbReference type="AlphaFoldDB" id="X1PIF5"/>
<organism evidence="2">
    <name type="scientific">marine sediment metagenome</name>
    <dbReference type="NCBI Taxonomy" id="412755"/>
    <lineage>
        <taxon>unclassified sequences</taxon>
        <taxon>metagenomes</taxon>
        <taxon>ecological metagenomes</taxon>
    </lineage>
</organism>
<comment type="caution">
    <text evidence="2">The sequence shown here is derived from an EMBL/GenBank/DDBJ whole genome shotgun (WGS) entry which is preliminary data.</text>
</comment>
<evidence type="ECO:0000256" key="1">
    <source>
        <dbReference type="SAM" id="Phobius"/>
    </source>
</evidence>
<keyword evidence="1" id="KW-0472">Membrane</keyword>
<keyword evidence="1" id="KW-0812">Transmembrane</keyword>
<evidence type="ECO:0008006" key="3">
    <source>
        <dbReference type="Google" id="ProtNLM"/>
    </source>
</evidence>
<name>X1PIF5_9ZZZZ</name>
<reference evidence="2" key="1">
    <citation type="journal article" date="2014" name="Front. Microbiol.">
        <title>High frequency of phylogenetically diverse reductive dehalogenase-homologous genes in deep subseafloor sedimentary metagenomes.</title>
        <authorList>
            <person name="Kawai M."/>
            <person name="Futagami T."/>
            <person name="Toyoda A."/>
            <person name="Takaki Y."/>
            <person name="Nishi S."/>
            <person name="Hori S."/>
            <person name="Arai W."/>
            <person name="Tsubouchi T."/>
            <person name="Morono Y."/>
            <person name="Uchiyama I."/>
            <person name="Ito T."/>
            <person name="Fujiyama A."/>
            <person name="Inagaki F."/>
            <person name="Takami H."/>
        </authorList>
    </citation>
    <scope>NUCLEOTIDE SEQUENCE</scope>
    <source>
        <strain evidence="2">Expedition CK06-06</strain>
    </source>
</reference>
<feature type="transmembrane region" description="Helical" evidence="1">
    <location>
        <begin position="7"/>
        <end position="25"/>
    </location>
</feature>
<gene>
    <name evidence="2" type="ORF">S06H3_28699</name>
</gene>
<dbReference type="InterPro" id="IPR011990">
    <property type="entry name" value="TPR-like_helical_dom_sf"/>
</dbReference>
<sequence>MNKLKRIIFILAVIVIGGINILIYWNSHLYYRSEKIEDNEKKIKILERANRIFPSNDLVFYEMGKAYFDLGIESLNDEALSEAYLRKSIESFARSIRINPASFFS</sequence>
<protein>
    <recommendedName>
        <fullName evidence="3">Tetratricopeptide repeat-like domain-containing protein</fullName>
    </recommendedName>
</protein>
<keyword evidence="1" id="KW-1133">Transmembrane helix</keyword>
<evidence type="ECO:0000313" key="2">
    <source>
        <dbReference type="EMBL" id="GAI30654.1"/>
    </source>
</evidence>